<dbReference type="InterPro" id="IPR036390">
    <property type="entry name" value="WH_DNA-bd_sf"/>
</dbReference>
<dbReference type="InterPro" id="IPR036388">
    <property type="entry name" value="WH-like_DNA-bd_sf"/>
</dbReference>
<dbReference type="AlphaFoldDB" id="A0A2T0QF21"/>
<proteinExistence type="predicted"/>
<name>A0A2T0QF21_9ACTN</name>
<reference evidence="5 6" key="1">
    <citation type="submission" date="2018-03" db="EMBL/GenBank/DDBJ databases">
        <title>Genomic Encyclopedia of Archaeal and Bacterial Type Strains, Phase II (KMG-II): from individual species to whole genera.</title>
        <authorList>
            <person name="Goeker M."/>
        </authorList>
    </citation>
    <scope>NUCLEOTIDE SEQUENCE [LARGE SCALE GENOMIC DNA]</scope>
    <source>
        <strain evidence="5 6">DSM 45601</strain>
    </source>
</reference>
<organism evidence="5 6">
    <name type="scientific">Allonocardiopsis opalescens</name>
    <dbReference type="NCBI Taxonomy" id="1144618"/>
    <lineage>
        <taxon>Bacteria</taxon>
        <taxon>Bacillati</taxon>
        <taxon>Actinomycetota</taxon>
        <taxon>Actinomycetes</taxon>
        <taxon>Streptosporangiales</taxon>
        <taxon>Allonocardiopsis</taxon>
    </lineage>
</organism>
<dbReference type="Pfam" id="PF07729">
    <property type="entry name" value="FCD"/>
    <property type="match status" value="1"/>
</dbReference>
<feature type="domain" description="HTH gntR-type" evidence="4">
    <location>
        <begin position="12"/>
        <end position="79"/>
    </location>
</feature>
<accession>A0A2T0QF21</accession>
<keyword evidence="1" id="KW-0805">Transcription regulation</keyword>
<evidence type="ECO:0000256" key="3">
    <source>
        <dbReference type="ARBA" id="ARBA00023163"/>
    </source>
</evidence>
<keyword evidence="2 5" id="KW-0238">DNA-binding</keyword>
<dbReference type="OrthoDB" id="3186208at2"/>
<dbReference type="EMBL" id="PVZC01000001">
    <property type="protein sequence ID" value="PRY02495.1"/>
    <property type="molecule type" value="Genomic_DNA"/>
</dbReference>
<dbReference type="PANTHER" id="PTHR43537:SF24">
    <property type="entry name" value="GLUCONATE OPERON TRANSCRIPTIONAL REPRESSOR"/>
    <property type="match status" value="1"/>
</dbReference>
<dbReference type="SMART" id="SM00895">
    <property type="entry name" value="FCD"/>
    <property type="match status" value="1"/>
</dbReference>
<gene>
    <name evidence="5" type="ORF">CLV72_1011097</name>
</gene>
<dbReference type="Gene3D" id="1.10.10.10">
    <property type="entry name" value="Winged helix-like DNA-binding domain superfamily/Winged helix DNA-binding domain"/>
    <property type="match status" value="1"/>
</dbReference>
<evidence type="ECO:0000256" key="2">
    <source>
        <dbReference type="ARBA" id="ARBA00023125"/>
    </source>
</evidence>
<dbReference type="CDD" id="cd07377">
    <property type="entry name" value="WHTH_GntR"/>
    <property type="match status" value="1"/>
</dbReference>
<comment type="caution">
    <text evidence="5">The sequence shown here is derived from an EMBL/GenBank/DDBJ whole genome shotgun (WGS) entry which is preliminary data.</text>
</comment>
<dbReference type="PROSITE" id="PS50949">
    <property type="entry name" value="HTH_GNTR"/>
    <property type="match status" value="1"/>
</dbReference>
<sequence>MTPGGLHALTPDTLADRAYRAVRDAISTGELRPGEKVTERGLAQRLSVSPTPVREAIRRLEQDGLIERTGPRTVVVAAMEDTAIQQLAEAELALRGLVARFAAHHATAGQLDALDAILDDADDRLIVIKQRASEGRPVERHVSELFDTMQRFNDAVAACAGNPVLVRLLEQTRVFSREERRSRLLRRAAVDQRFGLDRYTSHRALVRALREGDAEAAERIAVADARGGLADLRRPPEDPPAAAD</sequence>
<dbReference type="SUPFAM" id="SSF48008">
    <property type="entry name" value="GntR ligand-binding domain-like"/>
    <property type="match status" value="1"/>
</dbReference>
<dbReference type="InterPro" id="IPR000524">
    <property type="entry name" value="Tscrpt_reg_HTH_GntR"/>
</dbReference>
<dbReference type="InterPro" id="IPR008920">
    <property type="entry name" value="TF_FadR/GntR_C"/>
</dbReference>
<evidence type="ECO:0000259" key="4">
    <source>
        <dbReference type="PROSITE" id="PS50949"/>
    </source>
</evidence>
<keyword evidence="3" id="KW-0804">Transcription</keyword>
<dbReference type="GO" id="GO:0003700">
    <property type="term" value="F:DNA-binding transcription factor activity"/>
    <property type="evidence" value="ECO:0007669"/>
    <property type="project" value="InterPro"/>
</dbReference>
<keyword evidence="6" id="KW-1185">Reference proteome</keyword>
<evidence type="ECO:0000313" key="6">
    <source>
        <dbReference type="Proteomes" id="UP000237846"/>
    </source>
</evidence>
<dbReference type="SMART" id="SM00345">
    <property type="entry name" value="HTH_GNTR"/>
    <property type="match status" value="1"/>
</dbReference>
<dbReference type="GO" id="GO:0003677">
    <property type="term" value="F:DNA binding"/>
    <property type="evidence" value="ECO:0007669"/>
    <property type="project" value="UniProtKB-KW"/>
</dbReference>
<dbReference type="RefSeq" id="WP_106240183.1">
    <property type="nucleotide sequence ID" value="NZ_PVZC01000001.1"/>
</dbReference>
<dbReference type="Pfam" id="PF00392">
    <property type="entry name" value="GntR"/>
    <property type="match status" value="1"/>
</dbReference>
<evidence type="ECO:0000313" key="5">
    <source>
        <dbReference type="EMBL" id="PRY02495.1"/>
    </source>
</evidence>
<dbReference type="PANTHER" id="PTHR43537">
    <property type="entry name" value="TRANSCRIPTIONAL REGULATOR, GNTR FAMILY"/>
    <property type="match status" value="1"/>
</dbReference>
<dbReference type="InterPro" id="IPR011711">
    <property type="entry name" value="GntR_C"/>
</dbReference>
<dbReference type="Gene3D" id="1.20.120.530">
    <property type="entry name" value="GntR ligand-binding domain-like"/>
    <property type="match status" value="1"/>
</dbReference>
<dbReference type="SUPFAM" id="SSF46785">
    <property type="entry name" value="Winged helix' DNA-binding domain"/>
    <property type="match status" value="1"/>
</dbReference>
<dbReference type="Proteomes" id="UP000237846">
    <property type="component" value="Unassembled WGS sequence"/>
</dbReference>
<evidence type="ECO:0000256" key="1">
    <source>
        <dbReference type="ARBA" id="ARBA00023015"/>
    </source>
</evidence>
<protein>
    <submittedName>
        <fullName evidence="5">DNA-binding GntR family transcriptional regulator</fullName>
    </submittedName>
</protein>